<keyword evidence="3 6" id="KW-0436">Ligase</keyword>
<dbReference type="Proteomes" id="UP000554766">
    <property type="component" value="Unassembled WGS sequence"/>
</dbReference>
<keyword evidence="6" id="KW-0963">Cytoplasm</keyword>
<dbReference type="AlphaFoldDB" id="A0A7L4PAS9"/>
<comment type="caution">
    <text evidence="6">Lacks conserved residue(s) required for the propagation of feature annotation.</text>
</comment>
<evidence type="ECO:0000259" key="9">
    <source>
        <dbReference type="Pfam" id="PF05189"/>
    </source>
</evidence>
<evidence type="ECO:0000313" key="11">
    <source>
        <dbReference type="Proteomes" id="UP000554766"/>
    </source>
</evidence>
<comment type="caution">
    <text evidence="10">The sequence shown here is derived from an EMBL/GenBank/DDBJ whole genome shotgun (WGS) entry which is preliminary data.</text>
</comment>
<feature type="domain" description="RNA 3'-terminal phosphate cyclase insert" evidence="9">
    <location>
        <begin position="182"/>
        <end position="276"/>
    </location>
</feature>
<dbReference type="PANTHER" id="PTHR11096:SF0">
    <property type="entry name" value="RNA 3'-TERMINAL PHOSPHATE CYCLASE"/>
    <property type="match status" value="1"/>
</dbReference>
<sequence length="348" mass="37115">MVVRIDGSYGEGGGQILRTSIALSALLGKPVEIINIRAKRANPGLQPQHLTGVRAAALLTDAEVEGAVKGSTRLFFKPRDIKCGSFDIDIGTAGSISLVVQTLAPVLLFAPCPTRIAISGGTDVSWSPPIDYMRFVFAKVLSLFGARVEIELIRRGHYPKGGGRAVLRVEPVKKLSPVSLEEFGKVLEIRGISHAVNLPSHVAERQARAAAEVLAKLGYRAEISTEVRADGLGPGSGVVLWAYSESGSTVGGDSLGEKGKPAEVVGREAAEKLAAVLKTGATLDPHMADMAVVYMALADGRSRLSTSEETMHLKTNIYIVEQFLPVKFKVEKQAARYVLEVDGVGYSR</sequence>
<dbReference type="PIRSF" id="PIRSF005378">
    <property type="entry name" value="RNA3'_term_phos_cycl_euk"/>
    <property type="match status" value="1"/>
</dbReference>
<evidence type="ECO:0000256" key="3">
    <source>
        <dbReference type="ARBA" id="ARBA00022598"/>
    </source>
</evidence>
<dbReference type="EC" id="6.5.1.4" evidence="6 7"/>
<dbReference type="Gene3D" id="3.65.10.20">
    <property type="entry name" value="RNA 3'-terminal phosphate cyclase domain"/>
    <property type="match status" value="1"/>
</dbReference>
<evidence type="ECO:0000256" key="2">
    <source>
        <dbReference type="ARBA" id="ARBA00021428"/>
    </source>
</evidence>
<feature type="domain" description="RNA 3'-terminal phosphate cyclase" evidence="8">
    <location>
        <begin position="9"/>
        <end position="330"/>
    </location>
</feature>
<keyword evidence="11" id="KW-1185">Reference proteome</keyword>
<comment type="subcellular location">
    <subcellularLocation>
        <location evidence="6">Cytoplasm</location>
    </subcellularLocation>
</comment>
<keyword evidence="4 6" id="KW-0547">Nucleotide-binding</keyword>
<dbReference type="FunFam" id="3.30.360.20:FF:000002">
    <property type="entry name" value="RNA terminal phosphate cyclase-like 1"/>
    <property type="match status" value="1"/>
</dbReference>
<proteinExistence type="inferred from homology"/>
<dbReference type="SUPFAM" id="SSF52913">
    <property type="entry name" value="RNA 3'-terminal phosphate cyclase, RPTC, insert domain"/>
    <property type="match status" value="1"/>
</dbReference>
<dbReference type="GeneID" id="5054387"/>
<dbReference type="InterPro" id="IPR013792">
    <property type="entry name" value="RNA3'P_cycl/enolpyr_Trfase_a/b"/>
</dbReference>
<dbReference type="InterPro" id="IPR017770">
    <property type="entry name" value="RNA3'_term_phos_cyc_type_1"/>
</dbReference>
<dbReference type="InterPro" id="IPR023797">
    <property type="entry name" value="RNA3'_phos_cyclase_dom"/>
</dbReference>
<dbReference type="Pfam" id="PF05189">
    <property type="entry name" value="RTC_insert"/>
    <property type="match status" value="1"/>
</dbReference>
<dbReference type="Gene3D" id="3.30.360.20">
    <property type="entry name" value="RNA 3'-terminal phosphate cyclase, insert domain"/>
    <property type="match status" value="1"/>
</dbReference>
<feature type="binding site" evidence="6">
    <location>
        <position position="101"/>
    </location>
    <ligand>
        <name>ATP</name>
        <dbReference type="ChEBI" id="CHEBI:30616"/>
    </ligand>
</feature>
<comment type="function">
    <text evidence="6">Catalyzes the conversion of 3'-phosphate to a 2',3'-cyclic phosphodiester at the end of RNA. The mechanism of action of the enzyme occurs in 3 steps: (A) adenylation of the enzyme by ATP; (B) transfer of adenylate to an RNA-N3'P to produce RNA-N3'PP5'A; (C) and attack of the adjacent 2'-hydroxyl on the 3'-phosphorus in the diester linkage to produce the cyclic end product. The biological role of this enzyme is unknown but it is likely to function in some aspects of cellular RNA processing.</text>
</comment>
<accession>A0A7L4PAS9</accession>
<dbReference type="CDD" id="cd00874">
    <property type="entry name" value="RNA_Cyclase_Class_II"/>
    <property type="match status" value="1"/>
</dbReference>
<dbReference type="PANTHER" id="PTHR11096">
    <property type="entry name" value="RNA 3' TERMINAL PHOSPHATE CYCLASE"/>
    <property type="match status" value="1"/>
</dbReference>
<dbReference type="GO" id="GO:0005524">
    <property type="term" value="F:ATP binding"/>
    <property type="evidence" value="ECO:0007669"/>
    <property type="project" value="UniProtKB-KW"/>
</dbReference>
<dbReference type="InterPro" id="IPR013791">
    <property type="entry name" value="RNA3'-term_phos_cycl_insert"/>
</dbReference>
<dbReference type="NCBIfam" id="NF003246">
    <property type="entry name" value="PRK04204.1-2"/>
    <property type="match status" value="1"/>
</dbReference>
<reference evidence="10 11" key="1">
    <citation type="journal article" date="2020" name="Nat. Commun.">
        <title>The structures of two archaeal type IV pili illuminate evolutionary relationships.</title>
        <authorList>
            <person name="Wang F."/>
            <person name="Baquero D.P."/>
            <person name="Su Z."/>
            <person name="Beltran L.C."/>
            <person name="Prangishvili D."/>
            <person name="Krupovic M."/>
            <person name="Egelman E.H."/>
        </authorList>
    </citation>
    <scope>NUCLEOTIDE SEQUENCE [LARGE SCALE GENOMIC DNA]</scope>
    <source>
        <strain evidence="10 11">2GA</strain>
    </source>
</reference>
<dbReference type="InterPro" id="IPR037136">
    <property type="entry name" value="RNA3'_phos_cyclase_dom_sf"/>
</dbReference>
<evidence type="ECO:0000256" key="1">
    <source>
        <dbReference type="ARBA" id="ARBA00009206"/>
    </source>
</evidence>
<dbReference type="HAMAP" id="MF_00200">
    <property type="entry name" value="RTC"/>
    <property type="match status" value="1"/>
</dbReference>
<gene>
    <name evidence="6" type="primary">rtcA</name>
    <name evidence="10" type="ORF">HC235_09070</name>
</gene>
<dbReference type="GO" id="GO:0006396">
    <property type="term" value="P:RNA processing"/>
    <property type="evidence" value="ECO:0007669"/>
    <property type="project" value="UniProtKB-UniRule"/>
</dbReference>
<name>A0A7L4PAS9_9CREN</name>
<dbReference type="EMBL" id="JAAVJF010000004">
    <property type="protein sequence ID" value="NYR16075.1"/>
    <property type="molecule type" value="Genomic_DNA"/>
</dbReference>
<comment type="catalytic activity">
    <reaction evidence="6">
        <text>a 3'-end 3'-phospho-ribonucleotide-RNA + ATP = a 3'-end 2',3'-cyclophospho-ribonucleotide-RNA + AMP + diphosphate</text>
        <dbReference type="Rhea" id="RHEA:23976"/>
        <dbReference type="Rhea" id="RHEA-COMP:10463"/>
        <dbReference type="Rhea" id="RHEA-COMP:10464"/>
        <dbReference type="ChEBI" id="CHEBI:30616"/>
        <dbReference type="ChEBI" id="CHEBI:33019"/>
        <dbReference type="ChEBI" id="CHEBI:83062"/>
        <dbReference type="ChEBI" id="CHEBI:83064"/>
        <dbReference type="ChEBI" id="CHEBI:456215"/>
        <dbReference type="EC" id="6.5.1.4"/>
    </reaction>
</comment>
<dbReference type="OMA" id="WSPPIDY"/>
<organism evidence="10 11">
    <name type="scientific">Pyrobaculum arsenaticum</name>
    <dbReference type="NCBI Taxonomy" id="121277"/>
    <lineage>
        <taxon>Archaea</taxon>
        <taxon>Thermoproteota</taxon>
        <taxon>Thermoprotei</taxon>
        <taxon>Thermoproteales</taxon>
        <taxon>Thermoproteaceae</taxon>
        <taxon>Pyrobaculum</taxon>
    </lineage>
</organism>
<dbReference type="Pfam" id="PF01137">
    <property type="entry name" value="RTC"/>
    <property type="match status" value="1"/>
</dbReference>
<dbReference type="GO" id="GO:0005737">
    <property type="term" value="C:cytoplasm"/>
    <property type="evidence" value="ECO:0007669"/>
    <property type="project" value="UniProtKB-SubCell"/>
</dbReference>
<feature type="active site" description="Tele-AMP-histidine intermediate" evidence="6">
    <location>
        <position position="312"/>
    </location>
</feature>
<evidence type="ECO:0000259" key="8">
    <source>
        <dbReference type="Pfam" id="PF01137"/>
    </source>
</evidence>
<evidence type="ECO:0000256" key="5">
    <source>
        <dbReference type="ARBA" id="ARBA00022840"/>
    </source>
</evidence>
<evidence type="ECO:0000256" key="7">
    <source>
        <dbReference type="NCBIfam" id="TIGR03399"/>
    </source>
</evidence>
<dbReference type="GO" id="GO:0003963">
    <property type="term" value="F:RNA-3'-phosphate cyclase activity"/>
    <property type="evidence" value="ECO:0007669"/>
    <property type="project" value="UniProtKB-UniRule"/>
</dbReference>
<evidence type="ECO:0000313" key="10">
    <source>
        <dbReference type="EMBL" id="NYR16075.1"/>
    </source>
</evidence>
<evidence type="ECO:0000256" key="4">
    <source>
        <dbReference type="ARBA" id="ARBA00022741"/>
    </source>
</evidence>
<dbReference type="InterPro" id="IPR000228">
    <property type="entry name" value="RNA3'_term_phos_cyc"/>
</dbReference>
<evidence type="ECO:0000256" key="6">
    <source>
        <dbReference type="HAMAP-Rule" id="MF_00200"/>
    </source>
</evidence>
<dbReference type="RefSeq" id="WP_011901659.1">
    <property type="nucleotide sequence ID" value="NZ_JAAVJF010000004.1"/>
</dbReference>
<comment type="similarity">
    <text evidence="1 6">Belongs to the RNA 3'-terminal cyclase family. Type 1 subfamily.</text>
</comment>
<dbReference type="SUPFAM" id="SSF55205">
    <property type="entry name" value="EPT/RTPC-like"/>
    <property type="match status" value="2"/>
</dbReference>
<dbReference type="NCBIfam" id="TIGR03399">
    <property type="entry name" value="RNA_3prim_cycl"/>
    <property type="match status" value="1"/>
</dbReference>
<keyword evidence="5 6" id="KW-0067">ATP-binding</keyword>
<protein>
    <recommendedName>
        <fullName evidence="2 6">RNA 3'-terminal phosphate cyclase</fullName>
        <shortName evidence="6">RNA cyclase</shortName>
        <shortName evidence="6">RNA-3'-phosphate cyclase</shortName>
        <ecNumber evidence="6 7">6.5.1.4</ecNumber>
    </recommendedName>
</protein>
<dbReference type="InterPro" id="IPR036553">
    <property type="entry name" value="RPTC_insert"/>
</dbReference>